<dbReference type="GO" id="GO:0051301">
    <property type="term" value="P:cell division"/>
    <property type="evidence" value="ECO:0007669"/>
    <property type="project" value="UniProtKB-UniRule"/>
</dbReference>
<dbReference type="Proteomes" id="UP000030528">
    <property type="component" value="Unassembled WGS sequence"/>
</dbReference>
<comment type="function">
    <text evidence="6">Divisome component that associates with the complex late in its assembly, after the Z-ring is formed, and is dependent on DivIC and PBP2B for its recruitment to the divisome. Together with EzrA, is a key component of the system that regulates PBP1 localization during cell cycle progression. Its main role could be the removal of PBP1 from the cell pole after pole maturation is completed. Also contributes to the recruitment of PBP1 to the division complex. Not essential for septum formation.</text>
</comment>
<comment type="similarity">
    <text evidence="6">Belongs to the GpsB family.</text>
</comment>
<dbReference type="GO" id="GO:0005737">
    <property type="term" value="C:cytoplasm"/>
    <property type="evidence" value="ECO:0007669"/>
    <property type="project" value="UniProtKB-SubCell"/>
</dbReference>
<comment type="subcellular location">
    <subcellularLocation>
        <location evidence="6">Cytoplasm</location>
    </subcellularLocation>
    <text evidence="6">Shuttles between the lateral wall and the division site in a cell cycle-dependent manner.</text>
</comment>
<proteinExistence type="inferred from homology"/>
<dbReference type="NCBIfam" id="TIGR03544">
    <property type="entry name" value="DivI1A_domain"/>
    <property type="match status" value="1"/>
</dbReference>
<evidence type="ECO:0000256" key="2">
    <source>
        <dbReference type="ARBA" id="ARBA00022618"/>
    </source>
</evidence>
<evidence type="ECO:0000313" key="8">
    <source>
        <dbReference type="EMBL" id="KGX92123.1"/>
    </source>
</evidence>
<comment type="subunit">
    <text evidence="6">Forms polymers through the coiled coil domains. Interacts with PBP1, MreC and EzrA.</text>
</comment>
<feature type="region of interest" description="Disordered" evidence="7">
    <location>
        <begin position="61"/>
        <end position="93"/>
    </location>
</feature>
<reference evidence="8 9" key="1">
    <citation type="submission" date="2013-08" db="EMBL/GenBank/DDBJ databases">
        <authorList>
            <person name="Huang J."/>
            <person name="Wang G."/>
        </authorList>
    </citation>
    <scope>NUCLEOTIDE SEQUENCE [LARGE SCALE GENOMIC DNA]</scope>
    <source>
        <strain evidence="8 9">JSM 076056</strain>
    </source>
</reference>
<keyword evidence="1 6" id="KW-0963">Cytoplasm</keyword>
<evidence type="ECO:0000256" key="7">
    <source>
        <dbReference type="SAM" id="MobiDB-lite"/>
    </source>
</evidence>
<organism evidence="8 9">
    <name type="scientific">Pontibacillus halophilus JSM 076056 = DSM 19796</name>
    <dbReference type="NCBI Taxonomy" id="1385510"/>
    <lineage>
        <taxon>Bacteria</taxon>
        <taxon>Bacillati</taxon>
        <taxon>Bacillota</taxon>
        <taxon>Bacilli</taxon>
        <taxon>Bacillales</taxon>
        <taxon>Bacillaceae</taxon>
        <taxon>Pontibacillus</taxon>
    </lineage>
</organism>
<evidence type="ECO:0000256" key="6">
    <source>
        <dbReference type="HAMAP-Rule" id="MF_02011"/>
    </source>
</evidence>
<accession>A0A0A5GLM0</accession>
<dbReference type="EMBL" id="AVPE01000007">
    <property type="protein sequence ID" value="KGX92123.1"/>
    <property type="molecule type" value="Genomic_DNA"/>
</dbReference>
<dbReference type="RefSeq" id="WP_026799473.1">
    <property type="nucleotide sequence ID" value="NZ_AULI01000002.1"/>
</dbReference>
<keyword evidence="5 6" id="KW-0131">Cell cycle</keyword>
<protein>
    <recommendedName>
        <fullName evidence="6">Cell cycle protein GpsB</fullName>
    </recommendedName>
    <alternativeName>
        <fullName evidence="6">Guiding PBP1-shuttling protein</fullName>
    </alternativeName>
</protein>
<evidence type="ECO:0000256" key="5">
    <source>
        <dbReference type="ARBA" id="ARBA00023306"/>
    </source>
</evidence>
<dbReference type="GO" id="GO:0008360">
    <property type="term" value="P:regulation of cell shape"/>
    <property type="evidence" value="ECO:0007669"/>
    <property type="project" value="UniProtKB-UniRule"/>
</dbReference>
<dbReference type="eggNOG" id="COG3599">
    <property type="taxonomic scope" value="Bacteria"/>
</dbReference>
<evidence type="ECO:0000256" key="4">
    <source>
        <dbReference type="ARBA" id="ARBA00023054"/>
    </source>
</evidence>
<keyword evidence="3 6" id="KW-0133">Cell shape</keyword>
<sequence>MGLEQIQLSGKDILDKEFKTGIRGYNQEEVDQFLDTVIQDYEAFYQEIDRLKQEVTRLKKQGDFAQTQQYSSRTRKATSASQPASSTGTGGQANYDILKRLSNLEKAVFGKKYADE</sequence>
<dbReference type="AlphaFoldDB" id="A0A0A5GLM0"/>
<gene>
    <name evidence="6" type="primary">gpsB</name>
    <name evidence="8" type="ORF">N781_17610</name>
</gene>
<dbReference type="InterPro" id="IPR007793">
    <property type="entry name" value="DivIVA_fam"/>
</dbReference>
<dbReference type="InterPro" id="IPR011229">
    <property type="entry name" value="Cell_cycle_GpsB"/>
</dbReference>
<dbReference type="HAMAP" id="MF_02011">
    <property type="entry name" value="GpsB"/>
    <property type="match status" value="1"/>
</dbReference>
<evidence type="ECO:0000256" key="1">
    <source>
        <dbReference type="ARBA" id="ARBA00022490"/>
    </source>
</evidence>
<keyword evidence="9" id="KW-1185">Reference proteome</keyword>
<dbReference type="OrthoDB" id="389699at2"/>
<dbReference type="InterPro" id="IPR019933">
    <property type="entry name" value="DivIVA_domain"/>
</dbReference>
<keyword evidence="4 6" id="KW-0175">Coiled coil</keyword>
<feature type="compositionally biased region" description="Polar residues" evidence="7">
    <location>
        <begin position="64"/>
        <end position="87"/>
    </location>
</feature>
<name>A0A0A5GLM0_9BACI</name>
<dbReference type="Pfam" id="PF05103">
    <property type="entry name" value="DivIVA"/>
    <property type="match status" value="1"/>
</dbReference>
<dbReference type="STRING" id="1385510.GCA_000425205_00699"/>
<keyword evidence="2 6" id="KW-0132">Cell division</keyword>
<dbReference type="PANTHER" id="PTHR35794">
    <property type="entry name" value="CELL DIVISION PROTEIN DIVIVA"/>
    <property type="match status" value="1"/>
</dbReference>
<evidence type="ECO:0000313" key="9">
    <source>
        <dbReference type="Proteomes" id="UP000030528"/>
    </source>
</evidence>
<dbReference type="PANTHER" id="PTHR35794:SF1">
    <property type="entry name" value="CELL CYCLE PROTEIN GPSB"/>
    <property type="match status" value="1"/>
</dbReference>
<dbReference type="Gene3D" id="6.10.250.660">
    <property type="match status" value="1"/>
</dbReference>
<dbReference type="NCBIfam" id="NF010725">
    <property type="entry name" value="PRK14127.1"/>
    <property type="match status" value="1"/>
</dbReference>
<comment type="caution">
    <text evidence="8">The sequence shown here is derived from an EMBL/GenBank/DDBJ whole genome shotgun (WGS) entry which is preliminary data.</text>
</comment>
<dbReference type="PIRSF" id="PIRSF029938">
    <property type="entry name" value="UCP029938"/>
    <property type="match status" value="1"/>
</dbReference>
<evidence type="ECO:0000256" key="3">
    <source>
        <dbReference type="ARBA" id="ARBA00022960"/>
    </source>
</evidence>